<accession>A0A4Y2AA84</accession>
<keyword evidence="2" id="KW-1185">Reference proteome</keyword>
<name>A0A4Y2AA84_ARAVE</name>
<proteinExistence type="predicted"/>
<dbReference type="AlphaFoldDB" id="A0A4Y2AA84"/>
<feature type="non-terminal residue" evidence="1">
    <location>
        <position position="1"/>
    </location>
</feature>
<comment type="caution">
    <text evidence="1">The sequence shown here is derived from an EMBL/GenBank/DDBJ whole genome shotgun (WGS) entry which is preliminary data.</text>
</comment>
<reference evidence="1 2" key="1">
    <citation type="journal article" date="2019" name="Sci. Rep.">
        <title>Orb-weaving spider Araneus ventricosus genome elucidates the spidroin gene catalogue.</title>
        <authorList>
            <person name="Kono N."/>
            <person name="Nakamura H."/>
            <person name="Ohtoshi R."/>
            <person name="Moran D.A.P."/>
            <person name="Shinohara A."/>
            <person name="Yoshida Y."/>
            <person name="Fujiwara M."/>
            <person name="Mori M."/>
            <person name="Tomita M."/>
            <person name="Arakawa K."/>
        </authorList>
    </citation>
    <scope>NUCLEOTIDE SEQUENCE [LARGE SCALE GENOMIC DNA]</scope>
</reference>
<organism evidence="1 2">
    <name type="scientific">Araneus ventricosus</name>
    <name type="common">Orbweaver spider</name>
    <name type="synonym">Epeira ventricosa</name>
    <dbReference type="NCBI Taxonomy" id="182803"/>
    <lineage>
        <taxon>Eukaryota</taxon>
        <taxon>Metazoa</taxon>
        <taxon>Ecdysozoa</taxon>
        <taxon>Arthropoda</taxon>
        <taxon>Chelicerata</taxon>
        <taxon>Arachnida</taxon>
        <taxon>Araneae</taxon>
        <taxon>Araneomorphae</taxon>
        <taxon>Entelegynae</taxon>
        <taxon>Araneoidea</taxon>
        <taxon>Araneidae</taxon>
        <taxon>Araneus</taxon>
    </lineage>
</organism>
<dbReference type="EMBL" id="BGPR01079760">
    <property type="protein sequence ID" value="GBL75854.1"/>
    <property type="molecule type" value="Genomic_DNA"/>
</dbReference>
<gene>
    <name evidence="1" type="ORF">AVEN_269176_1</name>
</gene>
<evidence type="ECO:0000313" key="1">
    <source>
        <dbReference type="EMBL" id="GBL75854.1"/>
    </source>
</evidence>
<sequence>EMPRSSQCDNLECLEEGCRVSPPQLEGDRTSWLRDSRMEVEEMQFSEAEPSCPLQ</sequence>
<dbReference type="Proteomes" id="UP000499080">
    <property type="component" value="Unassembled WGS sequence"/>
</dbReference>
<protein>
    <submittedName>
        <fullName evidence="1">Uncharacterized protein</fullName>
    </submittedName>
</protein>
<evidence type="ECO:0000313" key="2">
    <source>
        <dbReference type="Proteomes" id="UP000499080"/>
    </source>
</evidence>